<organism evidence="3">
    <name type="scientific">Xenopus tropicalis</name>
    <name type="common">Western clawed frog</name>
    <name type="synonym">Silurana tropicalis</name>
    <dbReference type="NCBI Taxonomy" id="8364"/>
    <lineage>
        <taxon>Eukaryota</taxon>
        <taxon>Metazoa</taxon>
        <taxon>Chordata</taxon>
        <taxon>Craniata</taxon>
        <taxon>Vertebrata</taxon>
        <taxon>Euteleostomi</taxon>
        <taxon>Amphibia</taxon>
        <taxon>Batrachia</taxon>
        <taxon>Anura</taxon>
        <taxon>Pipoidea</taxon>
        <taxon>Pipidae</taxon>
        <taxon>Xenopodinae</taxon>
        <taxon>Xenopus</taxon>
        <taxon>Silurana</taxon>
    </lineage>
</organism>
<sequence length="480" mass="54808">MTSSLHQKGRDCALPWKQTNAGLKEDTFHAMSASAECWSDSRPRHPWYKERLHKKFLKESNPKLNFSGAFNSHHWKFLPKGLDDFRDGYPPPSDTTHSQLPNCTGPAPILNSRLNDPALAEKKLKQRFTKEQTCFSKLLPLQQARREYIAEIEYGLTQHPLALYPHLEEGLPAELFEEVVEIIDPEMRIRSSAGSYEHVLEEQEDEGDTSRHEQQETQSAKSRDLSTRTSVMSEQSRSKNPYVWLSKDEDECVKEDKKSKIKRSLTPALDENVKSVAKEYCNWVVSLGGEQCNINESTIFSLFASGFDTKPALSIPIHVVELNNVPPELRVSAGATPTQSALGAQRRNRREQYQEPIYQPSWMKTKYGAWYLDPKTWKKQTINESLKDPKDEDINKNVHSKGSLNPKDEELLQLYGTAAFKDFLKNRGYRSPEFLNKLFPEEDTGGPVSVFSRESRAESTARSTWIRSTSASTHEESLIN</sequence>
<comment type="similarity">
    <text evidence="1">Belongs to the FAM47 family.</text>
</comment>
<dbReference type="GeneTree" id="ENSGT00940000165114"/>
<protein>
    <recommendedName>
        <fullName evidence="4">Protein FAM47E</fullName>
    </recommendedName>
</protein>
<evidence type="ECO:0000256" key="2">
    <source>
        <dbReference type="SAM" id="MobiDB-lite"/>
    </source>
</evidence>
<evidence type="ECO:0008006" key="4">
    <source>
        <dbReference type="Google" id="ProtNLM"/>
    </source>
</evidence>
<dbReference type="Pfam" id="PF14642">
    <property type="entry name" value="FAM47"/>
    <property type="match status" value="1"/>
</dbReference>
<dbReference type="AlphaFoldDB" id="A0A6I8PYY3"/>
<dbReference type="Ensembl" id="ENSXETT00000062373">
    <property type="protein sequence ID" value="ENSXETP00000061406"/>
    <property type="gene ID" value="ENSXETG00000032851"/>
</dbReference>
<feature type="region of interest" description="Disordered" evidence="2">
    <location>
        <begin position="193"/>
        <end position="235"/>
    </location>
</feature>
<evidence type="ECO:0000313" key="3">
    <source>
        <dbReference type="Ensembl" id="ENSXETP00000061406"/>
    </source>
</evidence>
<dbReference type="PANTHER" id="PTHR46449">
    <property type="entry name" value="ZGC:158260"/>
    <property type="match status" value="1"/>
</dbReference>
<accession>A0A6I8PYY3</accession>
<dbReference type="PANTHER" id="PTHR46449:SF5">
    <property type="entry name" value="FAMILY WITH SEQUENCE SIMILARITY 47 MEMBER E"/>
    <property type="match status" value="1"/>
</dbReference>
<dbReference type="InParanoid" id="A0A6I8PYY3"/>
<feature type="compositionally biased region" description="Basic and acidic residues" evidence="2">
    <location>
        <begin position="208"/>
        <end position="226"/>
    </location>
</feature>
<proteinExistence type="inferred from homology"/>
<name>A0A6I8PYY3_XENTR</name>
<dbReference type="FunCoup" id="A0A6I8PYY3">
    <property type="interactions" value="960"/>
</dbReference>
<dbReference type="Bgee" id="ENSXETG00000032851">
    <property type="expression patterns" value="Expressed in testis and 11 other cell types or tissues"/>
</dbReference>
<evidence type="ECO:0000256" key="1">
    <source>
        <dbReference type="ARBA" id="ARBA00005277"/>
    </source>
</evidence>
<reference evidence="3" key="1">
    <citation type="journal article" date="2010" name="Science">
        <title>The genome of the Western clawed frog Xenopus tropicalis.</title>
        <authorList>
            <person name="Hellsten U."/>
            <person name="Harland R.M."/>
            <person name="Gilchrist M.J."/>
            <person name="Hendrix D."/>
            <person name="Jurka J."/>
            <person name="Kapitonov V."/>
            <person name="Ovcharenko I."/>
            <person name="Putnam N.H."/>
            <person name="Shu S."/>
            <person name="Taher L."/>
            <person name="Blitz I.L."/>
            <person name="Blumberg B."/>
            <person name="Dichmann D.S."/>
            <person name="Dubchak I."/>
            <person name="Amaya E."/>
            <person name="Detter J.C."/>
            <person name="Fletcher R."/>
            <person name="Gerhard D.S."/>
            <person name="Goodstein D."/>
            <person name="Graves T."/>
            <person name="Grigoriev I.V."/>
            <person name="Grimwood J."/>
            <person name="Kawashima T."/>
            <person name="Lindquist E."/>
            <person name="Lucas S.M."/>
            <person name="Mead P.E."/>
            <person name="Mitros T."/>
            <person name="Ogino H."/>
            <person name="Ohta Y."/>
            <person name="Poliakov A.V."/>
            <person name="Pollet N."/>
            <person name="Robert J."/>
            <person name="Salamov A."/>
            <person name="Sater A.K."/>
            <person name="Schmutz J."/>
            <person name="Terry A."/>
            <person name="Vize P.D."/>
            <person name="Warren W.C."/>
            <person name="Wells D."/>
            <person name="Wills A."/>
            <person name="Wilson R.K."/>
            <person name="Zimmerman L.B."/>
            <person name="Zorn A.M."/>
            <person name="Grainger R."/>
            <person name="Grammer T."/>
            <person name="Khokha M.K."/>
            <person name="Richardson P.M."/>
            <person name="Rokhsar D.S."/>
        </authorList>
    </citation>
    <scope>NUCLEOTIDE SEQUENCE [LARGE SCALE GENOMIC DNA]</scope>
    <source>
        <strain evidence="3">Nigerian</strain>
    </source>
</reference>
<reference evidence="3" key="2">
    <citation type="submission" date="2020-05" db="UniProtKB">
        <authorList>
            <consortium name="Ensembl"/>
        </authorList>
    </citation>
    <scope>IDENTIFICATION</scope>
</reference>
<dbReference type="InterPro" id="IPR032743">
    <property type="entry name" value="FAM47"/>
</dbReference>